<dbReference type="CDD" id="cd00067">
    <property type="entry name" value="GAL4"/>
    <property type="match status" value="1"/>
</dbReference>
<evidence type="ECO:0000313" key="5">
    <source>
        <dbReference type="Proteomes" id="UP000663861"/>
    </source>
</evidence>
<gene>
    <name evidence="4" type="ORF">RDB_LOCUS167962</name>
</gene>
<accession>A0A8H3DMG2</accession>
<dbReference type="PANTHER" id="PTHR37534">
    <property type="entry name" value="TRANSCRIPTIONAL ACTIVATOR PROTEIN UGA3"/>
    <property type="match status" value="1"/>
</dbReference>
<proteinExistence type="predicted"/>
<name>A0A8H3DMG2_9AGAM</name>
<comment type="subcellular location">
    <subcellularLocation>
        <location evidence="1">Nucleus</location>
    </subcellularLocation>
</comment>
<organism evidence="4 5">
    <name type="scientific">Rhizoctonia solani</name>
    <dbReference type="NCBI Taxonomy" id="456999"/>
    <lineage>
        <taxon>Eukaryota</taxon>
        <taxon>Fungi</taxon>
        <taxon>Dikarya</taxon>
        <taxon>Basidiomycota</taxon>
        <taxon>Agaricomycotina</taxon>
        <taxon>Agaricomycetes</taxon>
        <taxon>Cantharellales</taxon>
        <taxon>Ceratobasidiaceae</taxon>
        <taxon>Rhizoctonia</taxon>
    </lineage>
</organism>
<dbReference type="AlphaFoldDB" id="A0A8H3DMG2"/>
<dbReference type="Pfam" id="PF11951">
    <property type="entry name" value="Fungal_trans_2"/>
    <property type="match status" value="2"/>
</dbReference>
<evidence type="ECO:0000256" key="3">
    <source>
        <dbReference type="SAM" id="MobiDB-lite"/>
    </source>
</evidence>
<evidence type="ECO:0000256" key="1">
    <source>
        <dbReference type="ARBA" id="ARBA00004123"/>
    </source>
</evidence>
<evidence type="ECO:0000256" key="2">
    <source>
        <dbReference type="ARBA" id="ARBA00023242"/>
    </source>
</evidence>
<reference evidence="4" key="1">
    <citation type="submission" date="2021-01" db="EMBL/GenBank/DDBJ databases">
        <authorList>
            <person name="Kaushik A."/>
        </authorList>
    </citation>
    <scope>NUCLEOTIDE SEQUENCE</scope>
    <source>
        <strain evidence="4">AG4-RS23</strain>
    </source>
</reference>
<evidence type="ECO:0000313" key="4">
    <source>
        <dbReference type="EMBL" id="CAE6527750.1"/>
    </source>
</evidence>
<dbReference type="GO" id="GO:0005634">
    <property type="term" value="C:nucleus"/>
    <property type="evidence" value="ECO:0007669"/>
    <property type="project" value="UniProtKB-SubCell"/>
</dbReference>
<sequence>MSFRYDLELLSAEDEALLHEDDKPGMRWSIGIPARLVVALARINSLLEDYGSFVDQEVVRELEREIKACKPIVSFTPGEDPALSVGRLMVQESWRLAGYVYLYMGLCGANTTDARVIKVQKQFMGLLESVKSRRNPDVFLVTPILILGIATPSAADQSILLSRLWGVSECIKMGTMGNDIVRILNDIWAHTAGRPAVWNKKCDRTRGPTGCRRCAQSGLECEGYLAVNWRIPRLMHNNRGIGLQTNVTHRGRPERTTLDEITPFINSPVPNQSPRWPASGSAGPMFGDREQNLVRPNKSPAVLVPHQYTEPHSHAATSYGQLLTPPGGHHPVPSVEHVPSPEITQHPTLKVRIPTPPDDCQEDTGAPRTRLGGVMTPGQASLFDSIFSLGNDSLVLPQTPKSPGPSVVHDPGTRMVHSAGDRQEQNSKSYSQSQLSDVSIEENDPDNVLVGLLNELALDREVESNVIPFVAQSFVSWMNRFLFEPARVISLAKEIIIHGQSFGDESHHTLMLLANTALTVSKSTNYERKYFEILQRRLVRACKELTREMAMQAMVSCYELIPVSCKVNSLASVLNLMDLFAPVFRRACPEPSEALVNLPQRLVDRRVSLKLYPTYDILTSMMTHRPMSFRYDLEFLSPRDEELLSAEGGPGFSWSIGAPDLLVITLARMNTFLETHGHSVDSNTVQALEKEIGAFKPILSSNPGGDPSLTIKRFVVQESWRLIGYAYLYMGLCGADANDPRVVKFQKLFMKLLETVRPGRNPDSFLVFPLFVMGIATSSPTDRSILLARLWGVSECNQPGTMGNDLVRMLNDIWARTKERPAVWWDLRIACMRVIGFGAG</sequence>
<dbReference type="PANTHER" id="PTHR37534:SF46">
    <property type="entry name" value="ZN(II)2CYS6 TRANSCRIPTION FACTOR (EUROFUNG)"/>
    <property type="match status" value="1"/>
</dbReference>
<dbReference type="GO" id="GO:0008270">
    <property type="term" value="F:zinc ion binding"/>
    <property type="evidence" value="ECO:0007669"/>
    <property type="project" value="InterPro"/>
</dbReference>
<protein>
    <submittedName>
        <fullName evidence="4">Uncharacterized protein</fullName>
    </submittedName>
</protein>
<dbReference type="Proteomes" id="UP000663861">
    <property type="component" value="Unassembled WGS sequence"/>
</dbReference>
<dbReference type="InterPro" id="IPR021858">
    <property type="entry name" value="Fun_TF"/>
</dbReference>
<comment type="caution">
    <text evidence="4">The sequence shown here is derived from an EMBL/GenBank/DDBJ whole genome shotgun (WGS) entry which is preliminary data.</text>
</comment>
<feature type="compositionally biased region" description="Polar residues" evidence="3">
    <location>
        <begin position="264"/>
        <end position="274"/>
    </location>
</feature>
<dbReference type="GO" id="GO:0000981">
    <property type="term" value="F:DNA-binding transcription factor activity, RNA polymerase II-specific"/>
    <property type="evidence" value="ECO:0007669"/>
    <property type="project" value="InterPro"/>
</dbReference>
<feature type="region of interest" description="Disordered" evidence="3">
    <location>
        <begin position="397"/>
        <end position="440"/>
    </location>
</feature>
<feature type="region of interest" description="Disordered" evidence="3">
    <location>
        <begin position="262"/>
        <end position="281"/>
    </location>
</feature>
<keyword evidence="2" id="KW-0539">Nucleus</keyword>
<dbReference type="InterPro" id="IPR001138">
    <property type="entry name" value="Zn2Cys6_DnaBD"/>
</dbReference>
<feature type="compositionally biased region" description="Polar residues" evidence="3">
    <location>
        <begin position="426"/>
        <end position="437"/>
    </location>
</feature>
<dbReference type="EMBL" id="CAJMWY010004325">
    <property type="protein sequence ID" value="CAE6527750.1"/>
    <property type="molecule type" value="Genomic_DNA"/>
</dbReference>